<accession>A0A1Y1I919</accession>
<dbReference type="OrthoDB" id="1894168at2759"/>
<organism evidence="2 3">
    <name type="scientific">Klebsormidium nitens</name>
    <name type="common">Green alga</name>
    <name type="synonym">Ulothrix nitens</name>
    <dbReference type="NCBI Taxonomy" id="105231"/>
    <lineage>
        <taxon>Eukaryota</taxon>
        <taxon>Viridiplantae</taxon>
        <taxon>Streptophyta</taxon>
        <taxon>Klebsormidiophyceae</taxon>
        <taxon>Klebsormidiales</taxon>
        <taxon>Klebsormidiaceae</taxon>
        <taxon>Klebsormidium</taxon>
    </lineage>
</organism>
<feature type="region of interest" description="Disordered" evidence="1">
    <location>
        <begin position="583"/>
        <end position="632"/>
    </location>
</feature>
<feature type="region of interest" description="Disordered" evidence="1">
    <location>
        <begin position="359"/>
        <end position="387"/>
    </location>
</feature>
<feature type="region of interest" description="Disordered" evidence="1">
    <location>
        <begin position="296"/>
        <end position="347"/>
    </location>
</feature>
<dbReference type="AlphaFoldDB" id="A0A1Y1I919"/>
<dbReference type="PANTHER" id="PTHR36805:SF7">
    <property type="entry name" value="AGENET DOMAIN-CONTAINING PROTEIN"/>
    <property type="match status" value="1"/>
</dbReference>
<protein>
    <recommendedName>
        <fullName evidence="4">Agenet domain-containing protein</fullName>
    </recommendedName>
</protein>
<feature type="region of interest" description="Disordered" evidence="1">
    <location>
        <begin position="479"/>
        <end position="570"/>
    </location>
</feature>
<feature type="compositionally biased region" description="Low complexity" evidence="1">
    <location>
        <begin position="266"/>
        <end position="276"/>
    </location>
</feature>
<evidence type="ECO:0000313" key="2">
    <source>
        <dbReference type="EMBL" id="GAQ85631.1"/>
    </source>
</evidence>
<feature type="compositionally biased region" description="Low complexity" evidence="1">
    <location>
        <begin position="585"/>
        <end position="601"/>
    </location>
</feature>
<dbReference type="Proteomes" id="UP000054558">
    <property type="component" value="Unassembled WGS sequence"/>
</dbReference>
<feature type="compositionally biased region" description="Basic and acidic residues" evidence="1">
    <location>
        <begin position="302"/>
        <end position="318"/>
    </location>
</feature>
<gene>
    <name evidence="2" type="ORF">KFL_002460080</name>
</gene>
<evidence type="ECO:0008006" key="4">
    <source>
        <dbReference type="Google" id="ProtNLM"/>
    </source>
</evidence>
<proteinExistence type="predicted"/>
<evidence type="ECO:0000313" key="3">
    <source>
        <dbReference type="Proteomes" id="UP000054558"/>
    </source>
</evidence>
<feature type="region of interest" description="Disordered" evidence="1">
    <location>
        <begin position="234"/>
        <end position="276"/>
    </location>
</feature>
<dbReference type="OMA" id="CAERASN"/>
<keyword evidence="3" id="KW-1185">Reference proteome</keyword>
<reference evidence="2 3" key="1">
    <citation type="journal article" date="2014" name="Nat. Commun.">
        <title>Klebsormidium flaccidum genome reveals primary factors for plant terrestrial adaptation.</title>
        <authorList>
            <person name="Hori K."/>
            <person name="Maruyama F."/>
            <person name="Fujisawa T."/>
            <person name="Togashi T."/>
            <person name="Yamamoto N."/>
            <person name="Seo M."/>
            <person name="Sato S."/>
            <person name="Yamada T."/>
            <person name="Mori H."/>
            <person name="Tajima N."/>
            <person name="Moriyama T."/>
            <person name="Ikeuchi M."/>
            <person name="Watanabe M."/>
            <person name="Wada H."/>
            <person name="Kobayashi K."/>
            <person name="Saito M."/>
            <person name="Masuda T."/>
            <person name="Sasaki-Sekimoto Y."/>
            <person name="Mashiguchi K."/>
            <person name="Awai K."/>
            <person name="Shimojima M."/>
            <person name="Masuda S."/>
            <person name="Iwai M."/>
            <person name="Nobusawa T."/>
            <person name="Narise T."/>
            <person name="Kondo S."/>
            <person name="Saito H."/>
            <person name="Sato R."/>
            <person name="Murakawa M."/>
            <person name="Ihara Y."/>
            <person name="Oshima-Yamada Y."/>
            <person name="Ohtaka K."/>
            <person name="Satoh M."/>
            <person name="Sonobe K."/>
            <person name="Ishii M."/>
            <person name="Ohtani R."/>
            <person name="Kanamori-Sato M."/>
            <person name="Honoki R."/>
            <person name="Miyazaki D."/>
            <person name="Mochizuki H."/>
            <person name="Umetsu J."/>
            <person name="Higashi K."/>
            <person name="Shibata D."/>
            <person name="Kamiya Y."/>
            <person name="Sato N."/>
            <person name="Nakamura Y."/>
            <person name="Tabata S."/>
            <person name="Ida S."/>
            <person name="Kurokawa K."/>
            <person name="Ohta H."/>
        </authorList>
    </citation>
    <scope>NUCLEOTIDE SEQUENCE [LARGE SCALE GENOMIC DNA]</scope>
    <source>
        <strain evidence="2 3">NIES-2285</strain>
    </source>
</reference>
<sequence length="671" mass="71142">MELEKAVPGSPPAILPHKKAWRGPCPFAVGDLIESRAFAEGYRDAWFLSRILGIKQEAGPAAYTLTIKCVDFDEDEPFECQLYQANPGVAEPVWELMVRPTPPSIQPPASKKLGGGRCAQDGLTYKMMRSYAIGDAVEYSCNCAWWMGRVSEVDGQRVSVWWRPPHFGEGGEEVNISLGALRPAMVWDRGQWSFPGHPKGPLGVLLRPGESEPVAQVGPKMKIEGKPAPAKLGGFPGPAKAGGVPGRPAKPGVIPGRPAKAGGISGPAKPGATKAAGKKAGAIHACLRKVLAKKSGGIPGKAKLDGQRGPSKKSEAVPKQDQSNGQEKGEASPGVRKAEETEVPNVTRYGRVVKPEVLYNVRQPEPPPRRQKSALSPRFRKGFKSGKAAAPRLIRNEDIGLPPYSMSAVNERLSREERMETARKALKAHARNPDIRTLEDALRTVTGCRPPTFNKKGAGYRTDWLLSKLRKWAKTGEPYSPAVAMTPKKRKQQKAAKSARNGEPRGSIPNGDMAAPANAAGRTLKAKTMSPAADFSGSVKAESGKRKGETGSGVKRSAGTSAVGRAPARGSAEWWQLRGSVFGVGSENAGPGAGGPESSPNRTPGAGENGHLPAAAEGGAGAGVRFTPPDVEPGFAAEIQDLGGLLQLWEVDEAGGVPLDEFRAPWDIDPI</sequence>
<dbReference type="PANTHER" id="PTHR36805">
    <property type="entry name" value="AGENET DOMAIN-CONTAINING PROTEIN"/>
    <property type="match status" value="1"/>
</dbReference>
<name>A0A1Y1I919_KLENI</name>
<dbReference type="EMBL" id="DF237195">
    <property type="protein sequence ID" value="GAQ85631.1"/>
    <property type="molecule type" value="Genomic_DNA"/>
</dbReference>
<evidence type="ECO:0000256" key="1">
    <source>
        <dbReference type="SAM" id="MobiDB-lite"/>
    </source>
</evidence>